<dbReference type="RefSeq" id="WP_344135743.1">
    <property type="nucleotide sequence ID" value="NZ_BAAARA010000021.1"/>
</dbReference>
<evidence type="ECO:0000256" key="1">
    <source>
        <dbReference type="SAM" id="MobiDB-lite"/>
    </source>
</evidence>
<comment type="caution">
    <text evidence="3">The sequence shown here is derived from an EMBL/GenBank/DDBJ whole genome shotgun (WGS) entry which is preliminary data.</text>
</comment>
<dbReference type="InterPro" id="IPR002035">
    <property type="entry name" value="VWF_A"/>
</dbReference>
<dbReference type="SUPFAM" id="SSF53300">
    <property type="entry name" value="vWA-like"/>
    <property type="match status" value="1"/>
</dbReference>
<sequence>MSSRYRYDRWRGGPDPLQPPIDLREALDQIGRDVMEGASPRSALEELLRTGTRDAAGLDELTRRLWQRRSELQRRHRLDGTLSEARRLLDRALEQERLALSADTGEDARFRELQLEALPPDVAGQVNELASYDWRSPEAREAFEELQQMLGEEVLEQRFQGMKQAMQEVTGEDVERVRKMLDDLSNLLAAHARGDADVPERFHEFMAEHGEFFPENPRDVDELIDALAARSAAAQRMLNSMSEQQRDELMSLSEQAFGDPRIARALQGIDRQLQGLRPGEDWSGQARFRGDQPMGMAEATAAMAELGEMDRLAEQLGQSYPGAGLDDIDLEALERQLGEQAVVDARRLAEIERELRQQGLLRRAPDGGLQLSPRAMRRLGETALRSVVSQLKSRRGERDTDRAGAAGELTGTSRPWAYGDAEPWDAVRTVRNSVLRRAAEGENSRMLDVADLEVAETEQRSRAAVVLCVDTSWSMVQDGRWVPMKRTALALHHLVSTRFRSDALQLVTFGRQASTVEVGELAAMEGAWEQGTNLHHALLLAGRHLRRHPDAQPVVLVITDGEPTAHLEPDGEAVFEYPPSEHALSVTLSEVDALRRLGTTLSVFMLGDDPSLAAFVDIVARRGGGRVLAPGEDGLGAAVVGDYLRSKRSR</sequence>
<keyword evidence="4" id="KW-1185">Reference proteome</keyword>
<dbReference type="SMART" id="SM00327">
    <property type="entry name" value="VWA"/>
    <property type="match status" value="1"/>
</dbReference>
<dbReference type="CDD" id="cd00198">
    <property type="entry name" value="vWFA"/>
    <property type="match status" value="1"/>
</dbReference>
<name>A0ABP5TS79_9PSEU</name>
<dbReference type="Proteomes" id="UP001501218">
    <property type="component" value="Unassembled WGS sequence"/>
</dbReference>
<evidence type="ECO:0000259" key="2">
    <source>
        <dbReference type="SMART" id="SM00327"/>
    </source>
</evidence>
<dbReference type="EMBL" id="BAAARA010000021">
    <property type="protein sequence ID" value="GAA2359247.1"/>
    <property type="molecule type" value="Genomic_DNA"/>
</dbReference>
<organism evidence="3 4">
    <name type="scientific">Saccharopolyspora halophila</name>
    <dbReference type="NCBI Taxonomy" id="405551"/>
    <lineage>
        <taxon>Bacteria</taxon>
        <taxon>Bacillati</taxon>
        <taxon>Actinomycetota</taxon>
        <taxon>Actinomycetes</taxon>
        <taxon>Pseudonocardiales</taxon>
        <taxon>Pseudonocardiaceae</taxon>
        <taxon>Saccharopolyspora</taxon>
    </lineage>
</organism>
<accession>A0ABP5TS79</accession>
<dbReference type="Gene3D" id="3.40.50.410">
    <property type="entry name" value="von Willebrand factor, type A domain"/>
    <property type="match status" value="1"/>
</dbReference>
<gene>
    <name evidence="3" type="ORF">GCM10009854_42280</name>
</gene>
<reference evidence="4" key="1">
    <citation type="journal article" date="2019" name="Int. J. Syst. Evol. Microbiol.">
        <title>The Global Catalogue of Microorganisms (GCM) 10K type strain sequencing project: providing services to taxonomists for standard genome sequencing and annotation.</title>
        <authorList>
            <consortium name="The Broad Institute Genomics Platform"/>
            <consortium name="The Broad Institute Genome Sequencing Center for Infectious Disease"/>
            <person name="Wu L."/>
            <person name="Ma J."/>
        </authorList>
    </citation>
    <scope>NUCLEOTIDE SEQUENCE [LARGE SCALE GENOMIC DNA]</scope>
    <source>
        <strain evidence="4">JCM 16221</strain>
    </source>
</reference>
<evidence type="ECO:0000313" key="4">
    <source>
        <dbReference type="Proteomes" id="UP001501218"/>
    </source>
</evidence>
<dbReference type="Pfam" id="PF13519">
    <property type="entry name" value="VWA_2"/>
    <property type="match status" value="1"/>
</dbReference>
<evidence type="ECO:0000313" key="3">
    <source>
        <dbReference type="EMBL" id="GAA2359247.1"/>
    </source>
</evidence>
<feature type="region of interest" description="Disordered" evidence="1">
    <location>
        <begin position="390"/>
        <end position="411"/>
    </location>
</feature>
<proteinExistence type="predicted"/>
<dbReference type="InterPro" id="IPR036465">
    <property type="entry name" value="vWFA_dom_sf"/>
</dbReference>
<protein>
    <submittedName>
        <fullName evidence="3">VWA domain-containing protein</fullName>
    </submittedName>
</protein>
<feature type="domain" description="VWFA" evidence="2">
    <location>
        <begin position="462"/>
        <end position="645"/>
    </location>
</feature>